<dbReference type="Pfam" id="PF13639">
    <property type="entry name" value="zf-RING_2"/>
    <property type="match status" value="1"/>
</dbReference>
<comment type="subcellular location">
    <subcellularLocation>
        <location evidence="2">Membrane</location>
        <topology evidence="2">Single-pass membrane protein</topology>
    </subcellularLocation>
</comment>
<evidence type="ECO:0000256" key="13">
    <source>
        <dbReference type="ARBA" id="ARBA00023136"/>
    </source>
</evidence>
<evidence type="ECO:0000256" key="11">
    <source>
        <dbReference type="ARBA" id="ARBA00022833"/>
    </source>
</evidence>
<feature type="region of interest" description="Disordered" evidence="16">
    <location>
        <begin position="179"/>
        <end position="202"/>
    </location>
</feature>
<dbReference type="AlphaFoldDB" id="A0AA86SVL2"/>
<keyword evidence="5" id="KW-0808">Transferase</keyword>
<keyword evidence="20" id="KW-1185">Reference proteome</keyword>
<keyword evidence="9 15" id="KW-0863">Zinc-finger</keyword>
<protein>
    <recommendedName>
        <fullName evidence="4">RING-type E3 ubiquitin transferase</fullName>
        <ecNumber evidence="4">2.3.2.27</ecNumber>
    </recommendedName>
</protein>
<dbReference type="SUPFAM" id="SSF57850">
    <property type="entry name" value="RING/U-box"/>
    <property type="match status" value="1"/>
</dbReference>
<feature type="domain" description="RING-type" evidence="18">
    <location>
        <begin position="128"/>
        <end position="170"/>
    </location>
</feature>
<dbReference type="EMBL" id="OY731405">
    <property type="protein sequence ID" value="CAJ1971674.1"/>
    <property type="molecule type" value="Genomic_DNA"/>
</dbReference>
<keyword evidence="11" id="KW-0862">Zinc</keyword>
<comment type="pathway">
    <text evidence="3">Protein modification; protein ubiquitination.</text>
</comment>
<evidence type="ECO:0000256" key="17">
    <source>
        <dbReference type="SAM" id="Phobius"/>
    </source>
</evidence>
<dbReference type="CDD" id="cd16461">
    <property type="entry name" value="RING-H2_EL5-like"/>
    <property type="match status" value="1"/>
</dbReference>
<accession>A0AA86SVL2</accession>
<dbReference type="SMART" id="SM00184">
    <property type="entry name" value="RING"/>
    <property type="match status" value="1"/>
</dbReference>
<keyword evidence="8" id="KW-0732">Signal</keyword>
<dbReference type="InterPro" id="IPR013083">
    <property type="entry name" value="Znf_RING/FYVE/PHD"/>
</dbReference>
<evidence type="ECO:0000256" key="15">
    <source>
        <dbReference type="PROSITE-ProRule" id="PRU00175"/>
    </source>
</evidence>
<evidence type="ECO:0000256" key="8">
    <source>
        <dbReference type="ARBA" id="ARBA00022729"/>
    </source>
</evidence>
<reference evidence="19" key="1">
    <citation type="submission" date="2023-10" db="EMBL/GenBank/DDBJ databases">
        <authorList>
            <person name="Domelevo Entfellner J.-B."/>
        </authorList>
    </citation>
    <scope>NUCLEOTIDE SEQUENCE</scope>
</reference>
<dbReference type="GO" id="GO:0016020">
    <property type="term" value="C:membrane"/>
    <property type="evidence" value="ECO:0007669"/>
    <property type="project" value="UniProtKB-SubCell"/>
</dbReference>
<keyword evidence="13 17" id="KW-0472">Membrane</keyword>
<dbReference type="PANTHER" id="PTHR46539">
    <property type="entry name" value="E3 UBIQUITIN-PROTEIN LIGASE ATL42"/>
    <property type="match status" value="1"/>
</dbReference>
<evidence type="ECO:0000256" key="1">
    <source>
        <dbReference type="ARBA" id="ARBA00000900"/>
    </source>
</evidence>
<dbReference type="GO" id="GO:0008270">
    <property type="term" value="F:zinc ion binding"/>
    <property type="evidence" value="ECO:0007669"/>
    <property type="project" value="UniProtKB-KW"/>
</dbReference>
<dbReference type="PROSITE" id="PS50089">
    <property type="entry name" value="ZF_RING_2"/>
    <property type="match status" value="1"/>
</dbReference>
<keyword evidence="10" id="KW-0833">Ubl conjugation pathway</keyword>
<keyword evidence="7" id="KW-0479">Metal-binding</keyword>
<feature type="transmembrane region" description="Helical" evidence="17">
    <location>
        <begin position="58"/>
        <end position="77"/>
    </location>
</feature>
<evidence type="ECO:0000256" key="10">
    <source>
        <dbReference type="ARBA" id="ARBA00022786"/>
    </source>
</evidence>
<evidence type="ECO:0000313" key="19">
    <source>
        <dbReference type="EMBL" id="CAJ1971674.1"/>
    </source>
</evidence>
<evidence type="ECO:0000256" key="7">
    <source>
        <dbReference type="ARBA" id="ARBA00022723"/>
    </source>
</evidence>
<sequence length="272" mass="30385">MGAAFDPFQTLSALFLIFTTILTLLTPFILGDDTATTSPPPDLFADHYVKPFKSNTNVLVGALTTTFSLTLLFLLYIKHCNDARDYSASVTDSDPSRGSKNSGVNHALLESLPVFQFGSLKGQHSLDCAVCLAVFEDSEVLRLLPKCRHAFHVECVDVWLHAHSTCPLCRYKVEPDEEGAKAKSSEEESNIRDRNDAAWRGENENAEMASLDSAERGLQHRFDGVQQRWSDFEGREELRLTSETVTWEARGKGLRRSHSSSDVVGEVMERRE</sequence>
<evidence type="ECO:0000256" key="14">
    <source>
        <dbReference type="ARBA" id="ARBA00024209"/>
    </source>
</evidence>
<comment type="similarity">
    <text evidence="14">Belongs to the RING-type zinc finger family. ATL subfamily.</text>
</comment>
<dbReference type="InterPro" id="IPR001841">
    <property type="entry name" value="Znf_RING"/>
</dbReference>
<feature type="transmembrane region" description="Helical" evidence="17">
    <location>
        <begin position="12"/>
        <end position="30"/>
    </location>
</feature>
<keyword evidence="6 17" id="KW-0812">Transmembrane</keyword>
<organism evidence="19 20">
    <name type="scientific">Sphenostylis stenocarpa</name>
    <dbReference type="NCBI Taxonomy" id="92480"/>
    <lineage>
        <taxon>Eukaryota</taxon>
        <taxon>Viridiplantae</taxon>
        <taxon>Streptophyta</taxon>
        <taxon>Embryophyta</taxon>
        <taxon>Tracheophyta</taxon>
        <taxon>Spermatophyta</taxon>
        <taxon>Magnoliopsida</taxon>
        <taxon>eudicotyledons</taxon>
        <taxon>Gunneridae</taxon>
        <taxon>Pentapetalae</taxon>
        <taxon>rosids</taxon>
        <taxon>fabids</taxon>
        <taxon>Fabales</taxon>
        <taxon>Fabaceae</taxon>
        <taxon>Papilionoideae</taxon>
        <taxon>50 kb inversion clade</taxon>
        <taxon>NPAAA clade</taxon>
        <taxon>indigoferoid/millettioid clade</taxon>
        <taxon>Phaseoleae</taxon>
        <taxon>Sphenostylis</taxon>
    </lineage>
</organism>
<evidence type="ECO:0000256" key="3">
    <source>
        <dbReference type="ARBA" id="ARBA00004906"/>
    </source>
</evidence>
<dbReference type="EC" id="2.3.2.27" evidence="4"/>
<evidence type="ECO:0000256" key="2">
    <source>
        <dbReference type="ARBA" id="ARBA00004167"/>
    </source>
</evidence>
<keyword evidence="12 17" id="KW-1133">Transmembrane helix</keyword>
<evidence type="ECO:0000313" key="20">
    <source>
        <dbReference type="Proteomes" id="UP001189624"/>
    </source>
</evidence>
<gene>
    <name evidence="19" type="ORF">AYBTSS11_LOCUS23675</name>
</gene>
<dbReference type="Gene3D" id="3.30.40.10">
    <property type="entry name" value="Zinc/RING finger domain, C3HC4 (zinc finger)"/>
    <property type="match status" value="1"/>
</dbReference>
<evidence type="ECO:0000256" key="16">
    <source>
        <dbReference type="SAM" id="MobiDB-lite"/>
    </source>
</evidence>
<evidence type="ECO:0000256" key="9">
    <source>
        <dbReference type="ARBA" id="ARBA00022771"/>
    </source>
</evidence>
<evidence type="ECO:0000256" key="6">
    <source>
        <dbReference type="ARBA" id="ARBA00022692"/>
    </source>
</evidence>
<evidence type="ECO:0000259" key="18">
    <source>
        <dbReference type="PROSITE" id="PS50089"/>
    </source>
</evidence>
<proteinExistence type="inferred from homology"/>
<evidence type="ECO:0000256" key="12">
    <source>
        <dbReference type="ARBA" id="ARBA00022989"/>
    </source>
</evidence>
<dbReference type="Proteomes" id="UP001189624">
    <property type="component" value="Chromosome 8"/>
</dbReference>
<dbReference type="FunFam" id="3.30.40.10:FF:000285">
    <property type="entry name" value="RING-H2 finger protein ATL43"/>
    <property type="match status" value="1"/>
</dbReference>
<name>A0AA86SVL2_9FABA</name>
<dbReference type="GO" id="GO:0061630">
    <property type="term" value="F:ubiquitin protein ligase activity"/>
    <property type="evidence" value="ECO:0007669"/>
    <property type="project" value="UniProtKB-EC"/>
</dbReference>
<feature type="region of interest" description="Disordered" evidence="16">
    <location>
        <begin position="251"/>
        <end position="272"/>
    </location>
</feature>
<evidence type="ECO:0000256" key="5">
    <source>
        <dbReference type="ARBA" id="ARBA00022679"/>
    </source>
</evidence>
<evidence type="ECO:0000256" key="4">
    <source>
        <dbReference type="ARBA" id="ARBA00012483"/>
    </source>
</evidence>
<dbReference type="PANTHER" id="PTHR46539:SF2">
    <property type="entry name" value="RING-H2 FINGER PROTEIN ATL43"/>
    <property type="match status" value="1"/>
</dbReference>
<dbReference type="Gramene" id="rna-AYBTSS11_LOCUS23675">
    <property type="protein sequence ID" value="CAJ1971674.1"/>
    <property type="gene ID" value="gene-AYBTSS11_LOCUS23675"/>
</dbReference>
<comment type="catalytic activity">
    <reaction evidence="1">
        <text>S-ubiquitinyl-[E2 ubiquitin-conjugating enzyme]-L-cysteine + [acceptor protein]-L-lysine = [E2 ubiquitin-conjugating enzyme]-L-cysteine + N(6)-ubiquitinyl-[acceptor protein]-L-lysine.</text>
        <dbReference type="EC" id="2.3.2.27"/>
    </reaction>
</comment>